<reference evidence="1 2" key="1">
    <citation type="journal article" date="2015" name="Proc. Natl. Acad. Sci. U.S.A.">
        <title>The resurrection genome of Boea hygrometrica: A blueprint for survival of dehydration.</title>
        <authorList>
            <person name="Xiao L."/>
            <person name="Yang G."/>
            <person name="Zhang L."/>
            <person name="Yang X."/>
            <person name="Zhao S."/>
            <person name="Ji Z."/>
            <person name="Zhou Q."/>
            <person name="Hu M."/>
            <person name="Wang Y."/>
            <person name="Chen M."/>
            <person name="Xu Y."/>
            <person name="Jin H."/>
            <person name="Xiao X."/>
            <person name="Hu G."/>
            <person name="Bao F."/>
            <person name="Hu Y."/>
            <person name="Wan P."/>
            <person name="Li L."/>
            <person name="Deng X."/>
            <person name="Kuang T."/>
            <person name="Xiang C."/>
            <person name="Zhu J.K."/>
            <person name="Oliver M.J."/>
            <person name="He Y."/>
        </authorList>
    </citation>
    <scope>NUCLEOTIDE SEQUENCE [LARGE SCALE GENOMIC DNA]</scope>
    <source>
        <strain evidence="2">cv. XS01</strain>
    </source>
</reference>
<protein>
    <submittedName>
        <fullName evidence="1">Uncharacterized protein</fullName>
    </submittedName>
</protein>
<proteinExistence type="predicted"/>
<dbReference type="EMBL" id="KQ992398">
    <property type="protein sequence ID" value="KZV50482.1"/>
    <property type="molecule type" value="Genomic_DNA"/>
</dbReference>
<dbReference type="AlphaFoldDB" id="A0A2Z7CTR0"/>
<evidence type="ECO:0000313" key="1">
    <source>
        <dbReference type="EMBL" id="KZV50482.1"/>
    </source>
</evidence>
<dbReference type="Proteomes" id="UP000250235">
    <property type="component" value="Unassembled WGS sequence"/>
</dbReference>
<organism evidence="1 2">
    <name type="scientific">Dorcoceras hygrometricum</name>
    <dbReference type="NCBI Taxonomy" id="472368"/>
    <lineage>
        <taxon>Eukaryota</taxon>
        <taxon>Viridiplantae</taxon>
        <taxon>Streptophyta</taxon>
        <taxon>Embryophyta</taxon>
        <taxon>Tracheophyta</taxon>
        <taxon>Spermatophyta</taxon>
        <taxon>Magnoliopsida</taxon>
        <taxon>eudicotyledons</taxon>
        <taxon>Gunneridae</taxon>
        <taxon>Pentapetalae</taxon>
        <taxon>asterids</taxon>
        <taxon>lamiids</taxon>
        <taxon>Lamiales</taxon>
        <taxon>Gesneriaceae</taxon>
        <taxon>Didymocarpoideae</taxon>
        <taxon>Trichosporeae</taxon>
        <taxon>Loxocarpinae</taxon>
        <taxon>Dorcoceras</taxon>
    </lineage>
</organism>
<name>A0A2Z7CTR0_9LAMI</name>
<keyword evidence="2" id="KW-1185">Reference proteome</keyword>
<sequence length="52" mass="5719">MGSRTAYGSQSDLDWSNQLRITIGGSEAGRKEDVGNAADFLIRTQYGKRRGK</sequence>
<evidence type="ECO:0000313" key="2">
    <source>
        <dbReference type="Proteomes" id="UP000250235"/>
    </source>
</evidence>
<accession>A0A2Z7CTR0</accession>
<gene>
    <name evidence="1" type="ORF">F511_33059</name>
</gene>